<evidence type="ECO:0000313" key="1">
    <source>
        <dbReference type="EMBL" id="GAA6499905.1"/>
    </source>
</evidence>
<evidence type="ECO:0000313" key="2">
    <source>
        <dbReference type="Proteomes" id="UP001600941"/>
    </source>
</evidence>
<reference evidence="1 2" key="1">
    <citation type="submission" date="2024-04" db="EMBL/GenBank/DDBJ databases">
        <title>Defined microbial consortia suppress multidrug-resistant proinflammatory Enterobacteriaceae via ecological control.</title>
        <authorList>
            <person name="Furuichi M."/>
            <person name="Kawaguchi T."/>
            <person name="Pust M."/>
            <person name="Yasuma K."/>
            <person name="Plichta D."/>
            <person name="Hasegawa N."/>
            <person name="Ohya T."/>
            <person name="Bhattarai S."/>
            <person name="Sasajima S."/>
            <person name="Aoto Y."/>
            <person name="Tuganbaev T."/>
            <person name="Yaginuma M."/>
            <person name="Ueda M."/>
            <person name="Okahashi N."/>
            <person name="Amafuji K."/>
            <person name="Kiridooshi Y."/>
            <person name="Sugita K."/>
            <person name="Strazar M."/>
            <person name="Skelly A."/>
            <person name="Suda W."/>
            <person name="Hattori M."/>
            <person name="Nakamoto N."/>
            <person name="Caballero S."/>
            <person name="Norman J."/>
            <person name="Olle B."/>
            <person name="Tanoue T."/>
            <person name="Arita M."/>
            <person name="Bucci V."/>
            <person name="Atarashi K."/>
            <person name="Xavier R."/>
            <person name="Honda K."/>
        </authorList>
    </citation>
    <scope>NUCLEOTIDE SEQUENCE [LARGE SCALE GENOMIC DNA]</scope>
    <source>
        <strain evidence="2">k34-0107-D12</strain>
    </source>
</reference>
<dbReference type="Proteomes" id="UP001600941">
    <property type="component" value="Unassembled WGS sequence"/>
</dbReference>
<protein>
    <submittedName>
        <fullName evidence="1">Uncharacterized protein</fullName>
    </submittedName>
</protein>
<gene>
    <name evidence="1" type="ORF">K340107D12_27210</name>
</gene>
<proteinExistence type="predicted"/>
<name>A0ABQ0BTN8_9FIRM</name>
<organism evidence="1 2">
    <name type="scientific">Blautia parvula</name>
    <dbReference type="NCBI Taxonomy" id="2877527"/>
    <lineage>
        <taxon>Bacteria</taxon>
        <taxon>Bacillati</taxon>
        <taxon>Bacillota</taxon>
        <taxon>Clostridia</taxon>
        <taxon>Lachnospirales</taxon>
        <taxon>Lachnospiraceae</taxon>
        <taxon>Blautia</taxon>
    </lineage>
</organism>
<comment type="caution">
    <text evidence="1">The sequence shown here is derived from an EMBL/GenBank/DDBJ whole genome shotgun (WGS) entry which is preliminary data.</text>
</comment>
<accession>A0ABQ0BTN8</accession>
<sequence length="67" mass="7887">MTTVSPKLRYMNNNIKRPWSRRAAFCFMAFLATAPMPEWLPETYLSVNRTDVVNKETAYAFIFTETF</sequence>
<keyword evidence="2" id="KW-1185">Reference proteome</keyword>
<dbReference type="EMBL" id="BAABZQ010000001">
    <property type="protein sequence ID" value="GAA6499905.1"/>
    <property type="molecule type" value="Genomic_DNA"/>
</dbReference>